<dbReference type="Proteomes" id="UP001209878">
    <property type="component" value="Unassembled WGS sequence"/>
</dbReference>
<evidence type="ECO:0000256" key="2">
    <source>
        <dbReference type="ARBA" id="ARBA00004245"/>
    </source>
</evidence>
<feature type="region of interest" description="Disordered" evidence="6">
    <location>
        <begin position="1"/>
        <end position="104"/>
    </location>
</feature>
<dbReference type="AlphaFoldDB" id="A0AAD9L280"/>
<evidence type="ECO:0000256" key="4">
    <source>
        <dbReference type="ARBA" id="ARBA00023212"/>
    </source>
</evidence>
<sequence length="262" mass="30632">MMADESIYNLIQPEPTKYQKQPKYQSKFRPVARDEYFNKPGRYRTMGQAKVPTRQTNDFLKKHEKEPKLPPTGALHKLPAEEKFHYPDEEGKRPSVPRKDDMPPMGLKTTKNFINQNAVHNIVSVPKKPAKIIVDTVGGDKLELERSGLQPKFVHKKDYGQVPAYLSKRQEEVRRAQDEYDAYVAENFRRGAMKQLSMMERDSLLDGLKTNWEQIHHEYQSLSVVTDTPMKKFRKERMEADMKQLERDIEAIEKHSVIYIAD</sequence>
<accession>A0AAD9L280</accession>
<dbReference type="GO" id="GO:0005879">
    <property type="term" value="C:axonemal microtubule"/>
    <property type="evidence" value="ECO:0007669"/>
    <property type="project" value="TreeGrafter"/>
</dbReference>
<keyword evidence="5" id="KW-0966">Cell projection</keyword>
<dbReference type="InterPro" id="IPR027012">
    <property type="entry name" value="Enkurin_dom"/>
</dbReference>
<evidence type="ECO:0000256" key="5">
    <source>
        <dbReference type="ARBA" id="ARBA00023273"/>
    </source>
</evidence>
<evidence type="ECO:0000256" key="6">
    <source>
        <dbReference type="SAM" id="MobiDB-lite"/>
    </source>
</evidence>
<keyword evidence="4" id="KW-0206">Cytoskeleton</keyword>
<evidence type="ECO:0000256" key="1">
    <source>
        <dbReference type="ARBA" id="ARBA00004138"/>
    </source>
</evidence>
<keyword evidence="3" id="KW-0963">Cytoplasm</keyword>
<evidence type="ECO:0000313" key="8">
    <source>
        <dbReference type="EMBL" id="KAK2181397.1"/>
    </source>
</evidence>
<proteinExistence type="predicted"/>
<dbReference type="PROSITE" id="PS51665">
    <property type="entry name" value="ENKURIN"/>
    <property type="match status" value="1"/>
</dbReference>
<evidence type="ECO:0000259" key="7">
    <source>
        <dbReference type="PROSITE" id="PS51665"/>
    </source>
</evidence>
<protein>
    <recommendedName>
        <fullName evidence="7">Enkurin domain-containing protein</fullName>
    </recommendedName>
</protein>
<feature type="compositionally biased region" description="Basic and acidic residues" evidence="6">
    <location>
        <begin position="78"/>
        <end position="102"/>
    </location>
</feature>
<dbReference type="InterPro" id="IPR052102">
    <property type="entry name" value="Enkurin_domain-protein"/>
</dbReference>
<reference evidence="8" key="1">
    <citation type="journal article" date="2023" name="Mol. Biol. Evol.">
        <title>Third-Generation Sequencing Reveals the Adaptive Role of the Epigenome in Three Deep-Sea Polychaetes.</title>
        <authorList>
            <person name="Perez M."/>
            <person name="Aroh O."/>
            <person name="Sun Y."/>
            <person name="Lan Y."/>
            <person name="Juniper S.K."/>
            <person name="Young C.R."/>
            <person name="Angers B."/>
            <person name="Qian P.Y."/>
        </authorList>
    </citation>
    <scope>NUCLEOTIDE SEQUENCE</scope>
    <source>
        <strain evidence="8">R07B-5</strain>
    </source>
</reference>
<name>A0AAD9L280_RIDPI</name>
<comment type="subcellular location">
    <subcellularLocation>
        <location evidence="1">Cell projection</location>
        <location evidence="1">Cilium</location>
    </subcellularLocation>
    <subcellularLocation>
        <location evidence="2">Cytoplasm</location>
        <location evidence="2">Cytoskeleton</location>
    </subcellularLocation>
</comment>
<dbReference type="PANTHER" id="PTHR21490">
    <property type="entry name" value="ENKURIN-RELATED"/>
    <property type="match status" value="1"/>
</dbReference>
<dbReference type="PANTHER" id="PTHR21490:SF0">
    <property type="entry name" value="ENKURIN"/>
    <property type="match status" value="1"/>
</dbReference>
<evidence type="ECO:0000313" key="9">
    <source>
        <dbReference type="Proteomes" id="UP001209878"/>
    </source>
</evidence>
<dbReference type="GO" id="GO:0001669">
    <property type="term" value="C:acrosomal vesicle"/>
    <property type="evidence" value="ECO:0007669"/>
    <property type="project" value="TreeGrafter"/>
</dbReference>
<gene>
    <name evidence="8" type="ORF">NP493_400g01018</name>
</gene>
<keyword evidence="9" id="KW-1185">Reference proteome</keyword>
<organism evidence="8 9">
    <name type="scientific">Ridgeia piscesae</name>
    <name type="common">Tubeworm</name>
    <dbReference type="NCBI Taxonomy" id="27915"/>
    <lineage>
        <taxon>Eukaryota</taxon>
        <taxon>Metazoa</taxon>
        <taxon>Spiralia</taxon>
        <taxon>Lophotrochozoa</taxon>
        <taxon>Annelida</taxon>
        <taxon>Polychaeta</taxon>
        <taxon>Sedentaria</taxon>
        <taxon>Canalipalpata</taxon>
        <taxon>Sabellida</taxon>
        <taxon>Siboglinidae</taxon>
        <taxon>Ridgeia</taxon>
    </lineage>
</organism>
<evidence type="ECO:0000256" key="3">
    <source>
        <dbReference type="ARBA" id="ARBA00022490"/>
    </source>
</evidence>
<dbReference type="GO" id="GO:0005516">
    <property type="term" value="F:calmodulin binding"/>
    <property type="evidence" value="ECO:0007669"/>
    <property type="project" value="TreeGrafter"/>
</dbReference>
<dbReference type="EMBL" id="JAODUO010000400">
    <property type="protein sequence ID" value="KAK2181397.1"/>
    <property type="molecule type" value="Genomic_DNA"/>
</dbReference>
<feature type="domain" description="Enkurin" evidence="7">
    <location>
        <begin position="168"/>
        <end position="260"/>
    </location>
</feature>
<feature type="compositionally biased region" description="Basic and acidic residues" evidence="6">
    <location>
        <begin position="59"/>
        <end position="68"/>
    </location>
</feature>
<dbReference type="Pfam" id="PF13864">
    <property type="entry name" value="Enkurin"/>
    <property type="match status" value="1"/>
</dbReference>
<comment type="caution">
    <text evidence="8">The sequence shown here is derived from an EMBL/GenBank/DDBJ whole genome shotgun (WGS) entry which is preliminary data.</text>
</comment>